<evidence type="ECO:0000256" key="1">
    <source>
        <dbReference type="ARBA" id="ARBA00004370"/>
    </source>
</evidence>
<keyword evidence="12" id="KW-1185">Reference proteome</keyword>
<dbReference type="SUPFAM" id="SSF48403">
    <property type="entry name" value="Ankyrin repeat"/>
    <property type="match status" value="5"/>
</dbReference>
<evidence type="ECO:0000256" key="10">
    <source>
        <dbReference type="SAM" id="Phobius"/>
    </source>
</evidence>
<evidence type="ECO:0000313" key="12">
    <source>
        <dbReference type="Proteomes" id="UP001201980"/>
    </source>
</evidence>
<dbReference type="InterPro" id="IPR036770">
    <property type="entry name" value="Ankyrin_rpt-contain_sf"/>
</dbReference>
<reference evidence="11" key="1">
    <citation type="submission" date="2022-07" db="EMBL/GenBank/DDBJ databases">
        <title>Draft genome sequence of Zalerion maritima ATCC 34329, a (micro)plastics degrading marine fungus.</title>
        <authorList>
            <person name="Paco A."/>
            <person name="Goncalves M.F.M."/>
            <person name="Rocha-Santos T.A.P."/>
            <person name="Alves A."/>
        </authorList>
    </citation>
    <scope>NUCLEOTIDE SEQUENCE</scope>
    <source>
        <strain evidence="11">ATCC 34329</strain>
    </source>
</reference>
<feature type="region of interest" description="Disordered" evidence="9">
    <location>
        <begin position="2046"/>
        <end position="2125"/>
    </location>
</feature>
<dbReference type="InterPro" id="IPR051165">
    <property type="entry name" value="Multifunctional_ANK_Repeat"/>
</dbReference>
<dbReference type="SMART" id="SM00248">
    <property type="entry name" value="ANK"/>
    <property type="match status" value="17"/>
</dbReference>
<sequence>MDSPTWREREDRGFDRFIQKYGFSPLPITPLLVRPEQPPTFRSPQDDSVAEDILKRQRQAVESQHSGSFRKAFIPKKKAWESREIYAALTTHVSNGGQAGVAEALIDKLEHTGGNVNAQKSKSGILNRRKSTDSVPQRNQIILFKAVENAQTEMVQVLLPHADQASLDNSLPVAIRNGNMHIVELLLRYGARAVGTSEGQTAFRHACATGGQDRLVAMILNSTGRPGFDWLSRGVIDAAMAGCLPTVRALIQGGADANMDNAAGLKAAIGLTRPDMTLAIIASPKPPVQPGINEAFLHLFSHQTINPAEKLEMAKMLLLAGAGGDEVANSLVQACKAEFFQMVQLLLAFRASIEYQDAFALRNSVKRGRVDIVHLLLSSKSPLSPLLASECVDLIPRTIDPESRRIMLDLLLRRGATGKCLHDALIDAADSGDMDTASLLLSPIFPGGGTPVGSPVSTNASQSMIFARHDVATVDYKAGHALLIAVNQTNAPMVKLMLSSKPSSETMAAVFPETQKTRQPEVKYALTEAFLSAGLRGMAVSEALQKAIEIPSPDRDEHLVSLFLARKPDINFNNGSYITTAVSLQDVNLLQALLDKSPSSQAIANALPMAMEINTPEVRLQIAKLLLNAGASSATALVSDALVKALQEHPPYEHLISLLLKQGKADINHNGGIPVAYAIQSHNPAILDMVLRNGTPSNDTLARAVRSFTSIPTSPAKATKLECILSRYPPNTPRNAISDLLIHEVNTALKLPGGTRSLGLVKALLAAGANVNMQNAAVLQEAVRCTDQHLVNMIFTASSVKPTPLSSGHALPRAMMIGDPMDRLVFTQRLLREGAPAHNANEALVYAVKTYPDDVSLLKTLIAKAEMSNGDALSTSIQAQNVDAVDMILAKATFTKDTLNANFVTASICMNRERRSQICQLLLKAGVEGVVISDALIAAASQGDLELSGILLHGGADVDYKDGEAIIASCRAGAAEVLKVLLGGRTRAKKATLINGFQAATEMSDLKKRQAVFKLLLERKVTGDVVNAQLVSSARFVEKGLGLVKLLLYYGADVNYNSGEAVWSSTRHGYLPTLELLLGIRKVGGKQGKPNPDTLTRALKASLKLTDRDTRYTITDWVFQAGLPVSTDIHVALNNLVNENVPDDKLIDLFLRNGASPLTNGCQSFVDATKRLLPGVLDMFMKLDIPPQNISWIFEGAFTTDAVESWFSREGLDVARTLLQKGAKGNGPAAALVTVIDIIGPGTETLAASFIDVFMDSGVDVDYENGLALQKAATRADADLIRSLLKGNPSTESISIAMHFIFALELDESDALDLIELFTDYHVEGQELDVITLHDGQHPVLFQALSMYPRSTKILDALLDAGYYHDQAMPYTIDKEIDKEEEVSLLLWALLQPQKKVSNSVLATLIEKRANPNFTAKETHTTPLMAAVFHSRYEIAKELLITGADATAQDVRGNTPLTLASAIGGDVGKSIMRMLLQMNPAINDGSLHTAAARLDYDTIELLLDAGHEPDFPSTLHQGRSALAELVLHAGDGEGIAPDREKILERVILLLLKSGSDPSIKSQGLSVLLLALHSKDPVPITKIVLKCGIWKYVNSPSHQYKDDTYIYSPTQYILRLNSKNRYRDELVQLLKNNRAHDVFYAHSGGPQPPDTMGLPAEVEREEKERRARLARIADAEEDHRLGIRRTKELAMVQQQVWTQQADVEDSRMAQRRRQEIEGVRERARIQDEVFAGDLARERARREAALSHESRLLEASVARADAERHAEEGRRRKMLEWDVREGDTRLDQERKLRAIRMAEREDMERIDKRADERVKGRISEQKRLIESQQKLAGQLQNGGMAGSGPVRRQIGFATTSSPPPAATATVTPSSRSSLRHVTREARHQFSINDSPHAHNQRTPFSTNIDHHQGSIRSPPFTDIFLYGHHISPDTTSRSTVVAITTSASRQLRKQAAGNIFLGVLALIFPPLPVWVKCGICSADSLINILLCMLGFLPGLLHSWYIIAKYPDPAWEYEPVPDAERASGRAHGNTNNDSRVAYVLVRDDGTRYEQAHGQNHPYNAIAGQPKPQPQQNVSGYGTQGQGSGHGQAPPPQQEGVAGPSSGGGAPDDGSVPPSYAEAVGDNKIQTRD</sequence>
<keyword evidence="4" id="KW-0677">Repeat</keyword>
<keyword evidence="5 10" id="KW-1133">Transmembrane helix</keyword>
<evidence type="ECO:0000256" key="6">
    <source>
        <dbReference type="ARBA" id="ARBA00023043"/>
    </source>
</evidence>
<feature type="repeat" description="ANK" evidence="8">
    <location>
        <begin position="935"/>
        <end position="963"/>
    </location>
</feature>
<keyword evidence="3 10" id="KW-0812">Transmembrane</keyword>
<dbReference type="Pfam" id="PF00023">
    <property type="entry name" value="Ank"/>
    <property type="match status" value="1"/>
</dbReference>
<organism evidence="11 12">
    <name type="scientific">Zalerion maritima</name>
    <dbReference type="NCBI Taxonomy" id="339359"/>
    <lineage>
        <taxon>Eukaryota</taxon>
        <taxon>Fungi</taxon>
        <taxon>Dikarya</taxon>
        <taxon>Ascomycota</taxon>
        <taxon>Pezizomycotina</taxon>
        <taxon>Sordariomycetes</taxon>
        <taxon>Lulworthiomycetidae</taxon>
        <taxon>Lulworthiales</taxon>
        <taxon>Lulworthiaceae</taxon>
        <taxon>Zalerion</taxon>
    </lineage>
</organism>
<feature type="transmembrane region" description="Helical" evidence="10">
    <location>
        <begin position="1979"/>
        <end position="2000"/>
    </location>
</feature>
<dbReference type="Gene3D" id="1.25.40.20">
    <property type="entry name" value="Ankyrin repeat-containing domain"/>
    <property type="match status" value="6"/>
</dbReference>
<feature type="repeat" description="ANK" evidence="8">
    <location>
        <begin position="1419"/>
        <end position="1451"/>
    </location>
</feature>
<proteinExistence type="inferred from homology"/>
<comment type="caution">
    <text evidence="11">The sequence shown here is derived from an EMBL/GenBank/DDBJ whole genome shotgun (WGS) entry which is preliminary data.</text>
</comment>
<dbReference type="PANTHER" id="PTHR24123:SF33">
    <property type="entry name" value="PROTEIN HOS4"/>
    <property type="match status" value="1"/>
</dbReference>
<evidence type="ECO:0000256" key="3">
    <source>
        <dbReference type="ARBA" id="ARBA00022692"/>
    </source>
</evidence>
<comment type="similarity">
    <text evidence="2">Belongs to the UPF0057 (PMP3) family.</text>
</comment>
<dbReference type="Pfam" id="PF01679">
    <property type="entry name" value="Pmp3"/>
    <property type="match status" value="1"/>
</dbReference>
<dbReference type="InterPro" id="IPR000612">
    <property type="entry name" value="PMP3"/>
</dbReference>
<feature type="region of interest" description="Disordered" evidence="9">
    <location>
        <begin position="1851"/>
        <end position="1872"/>
    </location>
</feature>
<dbReference type="Pfam" id="PF12796">
    <property type="entry name" value="Ank_2"/>
    <property type="match status" value="1"/>
</dbReference>
<protein>
    <submittedName>
        <fullName evidence="11">Uncharacterized protein</fullName>
    </submittedName>
</protein>
<keyword evidence="7 10" id="KW-0472">Membrane</keyword>
<accession>A0AAD5WU94</accession>
<evidence type="ECO:0000256" key="8">
    <source>
        <dbReference type="PROSITE-ProRule" id="PRU00023"/>
    </source>
</evidence>
<evidence type="ECO:0000256" key="5">
    <source>
        <dbReference type="ARBA" id="ARBA00022989"/>
    </source>
</evidence>
<dbReference type="PANTHER" id="PTHR24123">
    <property type="entry name" value="ANKYRIN REPEAT-CONTAINING"/>
    <property type="match status" value="1"/>
</dbReference>
<dbReference type="PROSITE" id="PS50088">
    <property type="entry name" value="ANK_REPEAT"/>
    <property type="match status" value="2"/>
</dbReference>
<dbReference type="InterPro" id="IPR002110">
    <property type="entry name" value="Ankyrin_rpt"/>
</dbReference>
<evidence type="ECO:0000256" key="9">
    <source>
        <dbReference type="SAM" id="MobiDB-lite"/>
    </source>
</evidence>
<dbReference type="GO" id="GO:0016020">
    <property type="term" value="C:membrane"/>
    <property type="evidence" value="ECO:0007669"/>
    <property type="project" value="UniProtKB-SubCell"/>
</dbReference>
<keyword evidence="6 8" id="KW-0040">ANK repeat</keyword>
<comment type="subcellular location">
    <subcellularLocation>
        <location evidence="1">Membrane</location>
    </subcellularLocation>
</comment>
<feature type="compositionally biased region" description="Low complexity" evidence="9">
    <location>
        <begin position="1860"/>
        <end position="1870"/>
    </location>
</feature>
<evidence type="ECO:0000256" key="2">
    <source>
        <dbReference type="ARBA" id="ARBA00009530"/>
    </source>
</evidence>
<evidence type="ECO:0000313" key="11">
    <source>
        <dbReference type="EMBL" id="KAJ2904759.1"/>
    </source>
</evidence>
<feature type="transmembrane region" description="Helical" evidence="10">
    <location>
        <begin position="1949"/>
        <end position="1967"/>
    </location>
</feature>
<evidence type="ECO:0000256" key="7">
    <source>
        <dbReference type="ARBA" id="ARBA00023136"/>
    </source>
</evidence>
<evidence type="ECO:0000256" key="4">
    <source>
        <dbReference type="ARBA" id="ARBA00022737"/>
    </source>
</evidence>
<dbReference type="PROSITE" id="PS50297">
    <property type="entry name" value="ANK_REP_REGION"/>
    <property type="match status" value="1"/>
</dbReference>
<gene>
    <name evidence="11" type="ORF">MKZ38_007267</name>
</gene>
<dbReference type="EMBL" id="JAKWBI020000045">
    <property type="protein sequence ID" value="KAJ2904759.1"/>
    <property type="molecule type" value="Genomic_DNA"/>
</dbReference>
<name>A0AAD5WU94_9PEZI</name>
<dbReference type="Proteomes" id="UP001201980">
    <property type="component" value="Unassembled WGS sequence"/>
</dbReference>